<comment type="caution">
    <text evidence="1">The sequence shown here is derived from an EMBL/GenBank/DDBJ whole genome shotgun (WGS) entry which is preliminary data.</text>
</comment>
<evidence type="ECO:0000313" key="1">
    <source>
        <dbReference type="EMBL" id="MER6270111.1"/>
    </source>
</evidence>
<keyword evidence="2" id="KW-1185">Reference proteome</keyword>
<reference evidence="1 2" key="1">
    <citation type="submission" date="2024-06" db="EMBL/GenBank/DDBJ databases">
        <title>The Natural Products Discovery Center: Release of the First 8490 Sequenced Strains for Exploring Actinobacteria Biosynthetic Diversity.</title>
        <authorList>
            <person name="Kalkreuter E."/>
            <person name="Kautsar S.A."/>
            <person name="Yang D."/>
            <person name="Bader C.D."/>
            <person name="Teijaro C.N."/>
            <person name="Fluegel L."/>
            <person name="Davis C.M."/>
            <person name="Simpson J.R."/>
            <person name="Lauterbach L."/>
            <person name="Steele A.D."/>
            <person name="Gui C."/>
            <person name="Meng S."/>
            <person name="Li G."/>
            <person name="Viehrig K."/>
            <person name="Ye F."/>
            <person name="Su P."/>
            <person name="Kiefer A.F."/>
            <person name="Nichols A."/>
            <person name="Cepeda A.J."/>
            <person name="Yan W."/>
            <person name="Fan B."/>
            <person name="Jiang Y."/>
            <person name="Adhikari A."/>
            <person name="Zheng C.-J."/>
            <person name="Schuster L."/>
            <person name="Cowan T.M."/>
            <person name="Smanski M.J."/>
            <person name="Chevrette M.G."/>
            <person name="De Carvalho L.P.S."/>
            <person name="Shen B."/>
        </authorList>
    </citation>
    <scope>NUCLEOTIDE SEQUENCE [LARGE SCALE GENOMIC DNA]</scope>
    <source>
        <strain evidence="1 2">NPDC001694</strain>
    </source>
</reference>
<name>A0ABV1TJ99_9ACTN</name>
<protein>
    <submittedName>
        <fullName evidence="1">Uncharacterized protein</fullName>
    </submittedName>
</protein>
<dbReference type="RefSeq" id="WP_351958571.1">
    <property type="nucleotide sequence ID" value="NZ_JBEOZM010000010.1"/>
</dbReference>
<evidence type="ECO:0000313" key="2">
    <source>
        <dbReference type="Proteomes" id="UP001490365"/>
    </source>
</evidence>
<organism evidence="1 2">
    <name type="scientific">Streptomyces sp. 900105755</name>
    <dbReference type="NCBI Taxonomy" id="3154389"/>
    <lineage>
        <taxon>Bacteria</taxon>
        <taxon>Bacillati</taxon>
        <taxon>Actinomycetota</taxon>
        <taxon>Actinomycetes</taxon>
        <taxon>Kitasatosporales</taxon>
        <taxon>Streptomycetaceae</taxon>
        <taxon>Streptomyces</taxon>
    </lineage>
</organism>
<gene>
    <name evidence="1" type="ORF">ABT211_22875</name>
</gene>
<dbReference type="EMBL" id="JBEOZM010000010">
    <property type="protein sequence ID" value="MER6270111.1"/>
    <property type="molecule type" value="Genomic_DNA"/>
</dbReference>
<dbReference type="Proteomes" id="UP001490365">
    <property type="component" value="Unassembled WGS sequence"/>
</dbReference>
<proteinExistence type="predicted"/>
<accession>A0ABV1TJ99</accession>
<sequence length="43" mass="4420">MRRFATGVLLRTALGPGGESAGDHLLLGTHVVVRDSVAPYGGD</sequence>